<evidence type="ECO:0000256" key="1">
    <source>
        <dbReference type="ARBA" id="ARBA00004141"/>
    </source>
</evidence>
<evidence type="ECO:0000256" key="5">
    <source>
        <dbReference type="SAM" id="Phobius"/>
    </source>
</evidence>
<evidence type="ECO:0000256" key="3">
    <source>
        <dbReference type="ARBA" id="ARBA00022989"/>
    </source>
</evidence>
<dbReference type="AlphaFoldDB" id="A0AAN9Y9N9"/>
<dbReference type="Pfam" id="PF01490">
    <property type="entry name" value="Aa_trans"/>
    <property type="match status" value="1"/>
</dbReference>
<gene>
    <name evidence="7" type="ORF">V9T40_004524</name>
</gene>
<comment type="subcellular location">
    <subcellularLocation>
        <location evidence="1">Membrane</location>
        <topology evidence="1">Multi-pass membrane protein</topology>
    </subcellularLocation>
</comment>
<dbReference type="EMBL" id="JBBCAQ010000004">
    <property type="protein sequence ID" value="KAK7604251.1"/>
    <property type="molecule type" value="Genomic_DNA"/>
</dbReference>
<keyword evidence="4 5" id="KW-0472">Membrane</keyword>
<dbReference type="PANTHER" id="PTHR22950">
    <property type="entry name" value="AMINO ACID TRANSPORTER"/>
    <property type="match status" value="1"/>
</dbReference>
<evidence type="ECO:0000313" key="8">
    <source>
        <dbReference type="Proteomes" id="UP001367676"/>
    </source>
</evidence>
<evidence type="ECO:0000259" key="6">
    <source>
        <dbReference type="Pfam" id="PF01490"/>
    </source>
</evidence>
<feature type="transmembrane region" description="Helical" evidence="5">
    <location>
        <begin position="250"/>
        <end position="269"/>
    </location>
</feature>
<evidence type="ECO:0000256" key="2">
    <source>
        <dbReference type="ARBA" id="ARBA00022692"/>
    </source>
</evidence>
<comment type="caution">
    <text evidence="7">The sequence shown here is derived from an EMBL/GenBank/DDBJ whole genome shotgun (WGS) entry which is preliminary data.</text>
</comment>
<evidence type="ECO:0000256" key="4">
    <source>
        <dbReference type="ARBA" id="ARBA00023136"/>
    </source>
</evidence>
<keyword evidence="3 5" id="KW-1133">Transmembrane helix</keyword>
<dbReference type="FunFam" id="1.20.1740.10:FF:000052">
    <property type="entry name" value="Lysine histidine transporter-like 3"/>
    <property type="match status" value="1"/>
</dbReference>
<reference evidence="7 8" key="1">
    <citation type="submission" date="2024-03" db="EMBL/GenBank/DDBJ databases">
        <title>Adaptation during the transition from Ophiocordyceps entomopathogen to insect associate is accompanied by gene loss and intensified selection.</title>
        <authorList>
            <person name="Ward C.M."/>
            <person name="Onetto C.A."/>
            <person name="Borneman A.R."/>
        </authorList>
    </citation>
    <scope>NUCLEOTIDE SEQUENCE [LARGE SCALE GENOMIC DNA]</scope>
    <source>
        <strain evidence="7">AWRI1</strain>
        <tissue evidence="7">Single Adult Female</tissue>
    </source>
</reference>
<keyword evidence="8" id="KW-1185">Reference proteome</keyword>
<dbReference type="Gene3D" id="1.20.1740.10">
    <property type="entry name" value="Amino acid/polyamine transporter I"/>
    <property type="match status" value="1"/>
</dbReference>
<feature type="transmembrane region" description="Helical" evidence="5">
    <location>
        <begin position="101"/>
        <end position="124"/>
    </location>
</feature>
<organism evidence="7 8">
    <name type="scientific">Parthenolecanium corni</name>
    <dbReference type="NCBI Taxonomy" id="536013"/>
    <lineage>
        <taxon>Eukaryota</taxon>
        <taxon>Metazoa</taxon>
        <taxon>Ecdysozoa</taxon>
        <taxon>Arthropoda</taxon>
        <taxon>Hexapoda</taxon>
        <taxon>Insecta</taxon>
        <taxon>Pterygota</taxon>
        <taxon>Neoptera</taxon>
        <taxon>Paraneoptera</taxon>
        <taxon>Hemiptera</taxon>
        <taxon>Sternorrhyncha</taxon>
        <taxon>Coccoidea</taxon>
        <taxon>Coccidae</taxon>
        <taxon>Parthenolecanium</taxon>
    </lineage>
</organism>
<feature type="transmembrane region" description="Helical" evidence="5">
    <location>
        <begin position="20"/>
        <end position="39"/>
    </location>
</feature>
<name>A0AAN9Y9N9_9HEMI</name>
<dbReference type="InterPro" id="IPR013057">
    <property type="entry name" value="AA_transpt_TM"/>
</dbReference>
<feature type="transmembrane region" description="Helical" evidence="5">
    <location>
        <begin position="328"/>
        <end position="345"/>
    </location>
</feature>
<feature type="transmembrane region" description="Helical" evidence="5">
    <location>
        <begin position="212"/>
        <end position="230"/>
    </location>
</feature>
<proteinExistence type="predicted"/>
<evidence type="ECO:0000313" key="7">
    <source>
        <dbReference type="EMBL" id="KAK7604251.1"/>
    </source>
</evidence>
<dbReference type="Proteomes" id="UP001367676">
    <property type="component" value="Unassembled WGS sequence"/>
</dbReference>
<accession>A0AAN9Y9N9</accession>
<feature type="transmembrane region" description="Helical" evidence="5">
    <location>
        <begin position="289"/>
        <end position="307"/>
    </location>
</feature>
<feature type="transmembrane region" description="Helical" evidence="5">
    <location>
        <begin position="169"/>
        <end position="192"/>
    </location>
</feature>
<keyword evidence="2 5" id="KW-0812">Transmembrane</keyword>
<feature type="domain" description="Amino acid transporter transmembrane" evidence="6">
    <location>
        <begin position="17"/>
        <end position="410"/>
    </location>
</feature>
<sequence length="427" mass="46995">MAESSNSNEFDGMRQHGLTVLTAAVFVAGEMAGSGILALPKAILEAGWIGFILLILFCLNAAYSGSRLGDCWSMVEERYPEYRTSTRNPYPTIASVSLGAWGGYLVSVCVQLTLFGVGTVYLLLASSIIQQLLGARTWIATNNDGCSPMFPIFAAVICIPMWLGTPKDFWLVGFGALSATVLSCICIFIQIVDDGLSKGLSPPSHELTSFKEFFLAFGVILFVYGGASTFPTIQNDMVDRNKFYKSVRIAFTVILILYLPIALSAYFIYGVKLTDNVIEVLSPSVFTELAKVFMAAHLILAFLIIINPVSQDLEEIFNVPAKFCMKRCILRTFIICLMVIIGETIPKFSHILALVGGSTVTMATFILPPYLYMRISYLNEKHVPLYEKIYMWELILVGIVGGIASSYSAIQVIITDPLSKPCYWPNP</sequence>
<protein>
    <recommendedName>
        <fullName evidence="6">Amino acid transporter transmembrane domain-containing protein</fullName>
    </recommendedName>
</protein>
<feature type="transmembrane region" description="Helical" evidence="5">
    <location>
        <begin position="46"/>
        <end position="63"/>
    </location>
</feature>
<dbReference type="GO" id="GO:0005774">
    <property type="term" value="C:vacuolar membrane"/>
    <property type="evidence" value="ECO:0007669"/>
    <property type="project" value="TreeGrafter"/>
</dbReference>
<dbReference type="PANTHER" id="PTHR22950:SF703">
    <property type="entry name" value="AMINO ACID TRANSPORTER TRANSMEMBRANE DOMAIN-CONTAINING PROTEIN"/>
    <property type="match status" value="1"/>
</dbReference>
<feature type="transmembrane region" description="Helical" evidence="5">
    <location>
        <begin position="394"/>
        <end position="414"/>
    </location>
</feature>
<dbReference type="GO" id="GO:0015179">
    <property type="term" value="F:L-amino acid transmembrane transporter activity"/>
    <property type="evidence" value="ECO:0007669"/>
    <property type="project" value="TreeGrafter"/>
</dbReference>
<feature type="transmembrane region" description="Helical" evidence="5">
    <location>
        <begin position="351"/>
        <end position="373"/>
    </location>
</feature>